<dbReference type="InterPro" id="IPR012336">
    <property type="entry name" value="Thioredoxin-like_fold"/>
</dbReference>
<keyword evidence="4" id="KW-1015">Disulfide bond</keyword>
<reference evidence="9 10" key="1">
    <citation type="submission" date="2024-03" db="EMBL/GenBank/DDBJ databases">
        <title>Pseudoalteromonas qingdaonensis sp. nov., isolated from the intestines of marine benthic organisms.</title>
        <authorList>
            <person name="Lin X."/>
            <person name="Fang S."/>
            <person name="Hu X."/>
        </authorList>
    </citation>
    <scope>NUCLEOTIDE SEQUENCE [LARGE SCALE GENOMIC DNA]</scope>
    <source>
        <strain evidence="9 10">YIC-827</strain>
    </source>
</reference>
<feature type="domain" description="Thioredoxin" evidence="8">
    <location>
        <begin position="38"/>
        <end position="261"/>
    </location>
</feature>
<comment type="similarity">
    <text evidence="1">Belongs to the thioredoxin family. DsbA subfamily.</text>
</comment>
<evidence type="ECO:0000256" key="3">
    <source>
        <dbReference type="ARBA" id="ARBA00023002"/>
    </source>
</evidence>
<dbReference type="EMBL" id="JBCGCU010000011">
    <property type="protein sequence ID" value="MEM0515851.1"/>
    <property type="molecule type" value="Genomic_DNA"/>
</dbReference>
<evidence type="ECO:0000256" key="5">
    <source>
        <dbReference type="ARBA" id="ARBA00023284"/>
    </source>
</evidence>
<dbReference type="PANTHER" id="PTHR13887">
    <property type="entry name" value="GLUTATHIONE S-TRANSFERASE KAPPA"/>
    <property type="match status" value="1"/>
</dbReference>
<dbReference type="SUPFAM" id="SSF52833">
    <property type="entry name" value="Thioredoxin-like"/>
    <property type="match status" value="1"/>
</dbReference>
<dbReference type="InterPro" id="IPR036249">
    <property type="entry name" value="Thioredoxin-like_sf"/>
</dbReference>
<organism evidence="9 10">
    <name type="scientific">Pseudoalteromonas qingdaonensis</name>
    <dbReference type="NCBI Taxonomy" id="3131913"/>
    <lineage>
        <taxon>Bacteria</taxon>
        <taxon>Pseudomonadati</taxon>
        <taxon>Pseudomonadota</taxon>
        <taxon>Gammaproteobacteria</taxon>
        <taxon>Alteromonadales</taxon>
        <taxon>Pseudoalteromonadaceae</taxon>
        <taxon>Pseudoalteromonas</taxon>
    </lineage>
</organism>
<evidence type="ECO:0000313" key="10">
    <source>
        <dbReference type="Proteomes" id="UP001447008"/>
    </source>
</evidence>
<keyword evidence="2 7" id="KW-0732">Signal</keyword>
<evidence type="ECO:0000313" key="9">
    <source>
        <dbReference type="EMBL" id="MEM0515851.1"/>
    </source>
</evidence>
<proteinExistence type="inferred from homology"/>
<dbReference type="PROSITE" id="PS51352">
    <property type="entry name" value="THIOREDOXIN_2"/>
    <property type="match status" value="1"/>
</dbReference>
<keyword evidence="10" id="KW-1185">Reference proteome</keyword>
<keyword evidence="6" id="KW-0175">Coiled coil</keyword>
<keyword evidence="3" id="KW-0560">Oxidoreductase</keyword>
<evidence type="ECO:0000256" key="7">
    <source>
        <dbReference type="SAM" id="SignalP"/>
    </source>
</evidence>
<evidence type="ECO:0000256" key="2">
    <source>
        <dbReference type="ARBA" id="ARBA00022729"/>
    </source>
</evidence>
<protein>
    <submittedName>
        <fullName evidence="9">Thioredoxin domain-containing protein</fullName>
    </submittedName>
</protein>
<dbReference type="PANTHER" id="PTHR13887:SF14">
    <property type="entry name" value="DISULFIDE BOND FORMATION PROTEIN D"/>
    <property type="match status" value="1"/>
</dbReference>
<dbReference type="Gene3D" id="3.40.30.10">
    <property type="entry name" value="Glutaredoxin"/>
    <property type="match status" value="1"/>
</dbReference>
<name>A0ABU9MX55_9GAMM</name>
<evidence type="ECO:0000259" key="8">
    <source>
        <dbReference type="PROSITE" id="PS51352"/>
    </source>
</evidence>
<dbReference type="RefSeq" id="WP_342678857.1">
    <property type="nucleotide sequence ID" value="NZ_JBCGCU010000011.1"/>
</dbReference>
<dbReference type="Pfam" id="PF13462">
    <property type="entry name" value="Thioredoxin_4"/>
    <property type="match status" value="1"/>
</dbReference>
<evidence type="ECO:0000256" key="1">
    <source>
        <dbReference type="ARBA" id="ARBA00005791"/>
    </source>
</evidence>
<dbReference type="Proteomes" id="UP001447008">
    <property type="component" value="Unassembled WGS sequence"/>
</dbReference>
<evidence type="ECO:0000256" key="4">
    <source>
        <dbReference type="ARBA" id="ARBA00023157"/>
    </source>
</evidence>
<feature type="coiled-coil region" evidence="6">
    <location>
        <begin position="23"/>
        <end position="57"/>
    </location>
</feature>
<dbReference type="InterPro" id="IPR013766">
    <property type="entry name" value="Thioredoxin_domain"/>
</dbReference>
<feature type="signal peptide" evidence="7">
    <location>
        <begin position="1"/>
        <end position="25"/>
    </location>
</feature>
<evidence type="ECO:0000256" key="6">
    <source>
        <dbReference type="SAM" id="Coils"/>
    </source>
</evidence>
<accession>A0ABU9MX55</accession>
<gene>
    <name evidence="9" type="ORF">WCN91_10585</name>
</gene>
<feature type="chain" id="PRO_5046513344" evidence="7">
    <location>
        <begin position="26"/>
        <end position="269"/>
    </location>
</feature>
<keyword evidence="5" id="KW-0676">Redox-active center</keyword>
<comment type="caution">
    <text evidence="9">The sequence shown here is derived from an EMBL/GenBank/DDBJ whole genome shotgun (WGS) entry which is preliminary data.</text>
</comment>
<sequence>MSTFIPKYIVLIIALFLLNSCEAEAQSNKESKVEQELSALKQEVSELKQQLDTIGTQVSEIHNIATASQRPKHKTLTTQENFASDEALAKLGDASAGLAIVEFSDYQCPYCKRYVDTTFSKLKTNFIDSGKVKYIARDFPLGFHKQAKGAAVAANCSLQQGAYWPMREQLFKNMRQLGDELYQSSAEQLELDMDKFAKCLEDETVLAKVEQDMSYGSSLGIRGTPSFLVGRVEDGHLVNPTLLVGAQSYETFAAVLNELASAPTEKTGE</sequence>
<dbReference type="Gene3D" id="1.10.40.80">
    <property type="match status" value="1"/>
</dbReference>